<evidence type="ECO:0000313" key="1">
    <source>
        <dbReference type="EMBL" id="KAG8186514.1"/>
    </source>
</evidence>
<proteinExistence type="predicted"/>
<reference evidence="1 2" key="1">
    <citation type="journal article" date="2022" name="Nat. Ecol. Evol.">
        <title>A masculinizing supergene underlies an exaggerated male reproductive morph in a spider.</title>
        <authorList>
            <person name="Hendrickx F."/>
            <person name="De Corte Z."/>
            <person name="Sonet G."/>
            <person name="Van Belleghem S.M."/>
            <person name="Kostlbacher S."/>
            <person name="Vangestel C."/>
        </authorList>
    </citation>
    <scope>NUCLEOTIDE SEQUENCE [LARGE SCALE GENOMIC DNA]</scope>
    <source>
        <strain evidence="1">W744_W776</strain>
    </source>
</reference>
<accession>A0AAV6UQT0</accession>
<name>A0AAV6UQT0_9ARAC</name>
<dbReference type="Proteomes" id="UP000827092">
    <property type="component" value="Unassembled WGS sequence"/>
</dbReference>
<keyword evidence="2" id="KW-1185">Reference proteome</keyword>
<protein>
    <submittedName>
        <fullName evidence="1">Uncharacterized protein</fullName>
    </submittedName>
</protein>
<organism evidence="1 2">
    <name type="scientific">Oedothorax gibbosus</name>
    <dbReference type="NCBI Taxonomy" id="931172"/>
    <lineage>
        <taxon>Eukaryota</taxon>
        <taxon>Metazoa</taxon>
        <taxon>Ecdysozoa</taxon>
        <taxon>Arthropoda</taxon>
        <taxon>Chelicerata</taxon>
        <taxon>Arachnida</taxon>
        <taxon>Araneae</taxon>
        <taxon>Araneomorphae</taxon>
        <taxon>Entelegynae</taxon>
        <taxon>Araneoidea</taxon>
        <taxon>Linyphiidae</taxon>
        <taxon>Erigoninae</taxon>
        <taxon>Oedothorax</taxon>
    </lineage>
</organism>
<evidence type="ECO:0000313" key="2">
    <source>
        <dbReference type="Proteomes" id="UP000827092"/>
    </source>
</evidence>
<comment type="caution">
    <text evidence="1">The sequence shown here is derived from an EMBL/GenBank/DDBJ whole genome shotgun (WGS) entry which is preliminary data.</text>
</comment>
<sequence>MRTRFDLELCLPALALGHLFSDQKLMDSAENYVAHQRREILLSDAWVQFAKDYPMLISPVIAMLRSKSQNMSLNLYDFEN</sequence>
<gene>
    <name evidence="1" type="ORF">JTE90_004843</name>
</gene>
<dbReference type="AlphaFoldDB" id="A0AAV6UQT0"/>
<dbReference type="Gene3D" id="1.25.40.420">
    <property type="match status" value="1"/>
</dbReference>
<dbReference type="EMBL" id="JAFNEN010000299">
    <property type="protein sequence ID" value="KAG8186514.1"/>
    <property type="molecule type" value="Genomic_DNA"/>
</dbReference>